<dbReference type="GO" id="GO:0022857">
    <property type="term" value="F:transmembrane transporter activity"/>
    <property type="evidence" value="ECO:0007669"/>
    <property type="project" value="InterPro"/>
</dbReference>
<dbReference type="Pfam" id="PF07690">
    <property type="entry name" value="MFS_1"/>
    <property type="match status" value="1"/>
</dbReference>
<feature type="transmembrane region" description="Helical" evidence="7">
    <location>
        <begin position="550"/>
        <end position="569"/>
    </location>
</feature>
<feature type="transmembrane region" description="Helical" evidence="7">
    <location>
        <begin position="101"/>
        <end position="120"/>
    </location>
</feature>
<evidence type="ECO:0000256" key="7">
    <source>
        <dbReference type="SAM" id="Phobius"/>
    </source>
</evidence>
<dbReference type="InterPro" id="IPR020846">
    <property type="entry name" value="MFS_dom"/>
</dbReference>
<dbReference type="InterPro" id="IPR011701">
    <property type="entry name" value="MFS"/>
</dbReference>
<organism evidence="9 10">
    <name type="scientific">Massariosphaeria phaeospora</name>
    <dbReference type="NCBI Taxonomy" id="100035"/>
    <lineage>
        <taxon>Eukaryota</taxon>
        <taxon>Fungi</taxon>
        <taxon>Dikarya</taxon>
        <taxon>Ascomycota</taxon>
        <taxon>Pezizomycotina</taxon>
        <taxon>Dothideomycetes</taxon>
        <taxon>Pleosporomycetidae</taxon>
        <taxon>Pleosporales</taxon>
        <taxon>Pleosporales incertae sedis</taxon>
        <taxon>Massariosphaeria</taxon>
    </lineage>
</organism>
<feature type="transmembrane region" description="Helical" evidence="7">
    <location>
        <begin position="473"/>
        <end position="497"/>
    </location>
</feature>
<evidence type="ECO:0000256" key="5">
    <source>
        <dbReference type="ARBA" id="ARBA00022989"/>
    </source>
</evidence>
<comment type="subcellular location">
    <subcellularLocation>
        <location evidence="1">Membrane</location>
        <topology evidence="1">Multi-pass membrane protein</topology>
    </subcellularLocation>
</comment>
<protein>
    <submittedName>
        <fullName evidence="9">Major facilitator superfamily domain-containing protein</fullName>
    </submittedName>
</protein>
<sequence>MATGGEPIRDGETLNVDKAVEAGLPPVVNTTNPVDNDDSTFTSGAQDGVKKMEATTMVWTKSHLIAAYVLMWFVTFVDAMQQGTSGALTPFVTSSFMQHSLTAYTGIMANIIGGVIKLPLAKVLDIFGRPQGFLIMTGFLVLGLIMMAACNGVQTFAAAQIFYWVGYNGISYTISVFIADTSHLKNRGFMYAYVSSPYIVTVWITGPMATAFMTGPGWRWFYGAFVFVTLISCIPLVVLFWLNYRKAVNAGLIVPTKSNRTLVESIKYYTIEFDVGGLLLLMGGLVFFLLPFSLFSYQDGLWESPLVISFFIIGILMLIGFVLYEKFIAPKTFIPYQLLLDRTVLGACVLSATLFVSFYIWNAYFSSFLLVVSGVNLTEATYVQNIYSIGSCFFSLIVGLLIRWTGRFKFIALYFGVPVTMLGVGLMIHFRQPGVPIGYVVMSQIFIAFAGGACVITEQIAVMAATDHQHVAVVLAIEGMFSAIGGGIGSSIAAAIWTGMFPKKLAEFLPAESQGELMNIYASLPTQLSYAKGTPTRLAIEMAYGESQKWMAVGGTTVMVIGLVSVMFWRDINLKNFKQVKGRVI</sequence>
<evidence type="ECO:0000256" key="2">
    <source>
        <dbReference type="ARBA" id="ARBA00008335"/>
    </source>
</evidence>
<feature type="transmembrane region" description="Helical" evidence="7">
    <location>
        <begin position="385"/>
        <end position="404"/>
    </location>
</feature>
<keyword evidence="5 7" id="KW-1133">Transmembrane helix</keyword>
<feature type="domain" description="Major facilitator superfamily (MFS) profile" evidence="8">
    <location>
        <begin position="67"/>
        <end position="573"/>
    </location>
</feature>
<keyword evidence="10" id="KW-1185">Reference proteome</keyword>
<feature type="transmembrane region" description="Helical" evidence="7">
    <location>
        <begin position="191"/>
        <end position="214"/>
    </location>
</feature>
<evidence type="ECO:0000313" key="10">
    <source>
        <dbReference type="Proteomes" id="UP000481861"/>
    </source>
</evidence>
<dbReference type="PANTHER" id="PTHR23501:SF3">
    <property type="entry name" value="MAJOR FACILITATOR SUPERFAMILY (MFS) PROFILE DOMAIN-CONTAINING PROTEIN"/>
    <property type="match status" value="1"/>
</dbReference>
<feature type="transmembrane region" description="Helical" evidence="7">
    <location>
        <begin position="132"/>
        <end position="149"/>
    </location>
</feature>
<feature type="transmembrane region" description="Helical" evidence="7">
    <location>
        <begin position="436"/>
        <end position="461"/>
    </location>
</feature>
<dbReference type="FunFam" id="1.20.1250.20:FF:000284">
    <property type="entry name" value="Siderophore iron transporter mirB"/>
    <property type="match status" value="1"/>
</dbReference>
<keyword evidence="6 7" id="KW-0472">Membrane</keyword>
<keyword evidence="3" id="KW-0813">Transport</keyword>
<evidence type="ECO:0000256" key="3">
    <source>
        <dbReference type="ARBA" id="ARBA00022448"/>
    </source>
</evidence>
<gene>
    <name evidence="9" type="ORF">BDV95DRAFT_501815</name>
</gene>
<evidence type="ECO:0000256" key="1">
    <source>
        <dbReference type="ARBA" id="ARBA00004141"/>
    </source>
</evidence>
<feature type="transmembrane region" description="Helical" evidence="7">
    <location>
        <begin position="275"/>
        <end position="294"/>
    </location>
</feature>
<dbReference type="Gene3D" id="1.20.1250.20">
    <property type="entry name" value="MFS general substrate transporter like domains"/>
    <property type="match status" value="2"/>
</dbReference>
<comment type="similarity">
    <text evidence="2">Belongs to the major facilitator superfamily.</text>
</comment>
<evidence type="ECO:0000256" key="4">
    <source>
        <dbReference type="ARBA" id="ARBA00022692"/>
    </source>
</evidence>
<comment type="caution">
    <text evidence="9">The sequence shown here is derived from an EMBL/GenBank/DDBJ whole genome shotgun (WGS) entry which is preliminary data.</text>
</comment>
<feature type="transmembrane region" description="Helical" evidence="7">
    <location>
        <begin position="161"/>
        <end position="179"/>
    </location>
</feature>
<dbReference type="EMBL" id="JAADJZ010000021">
    <property type="protein sequence ID" value="KAF2867925.1"/>
    <property type="molecule type" value="Genomic_DNA"/>
</dbReference>
<dbReference type="OrthoDB" id="4078873at2759"/>
<proteinExistence type="inferred from homology"/>
<name>A0A7C8MIH0_9PLEO</name>
<dbReference type="PROSITE" id="PS50850">
    <property type="entry name" value="MFS"/>
    <property type="match status" value="1"/>
</dbReference>
<feature type="transmembrane region" description="Helical" evidence="7">
    <location>
        <begin position="411"/>
        <end position="430"/>
    </location>
</feature>
<keyword evidence="4 7" id="KW-0812">Transmembrane</keyword>
<dbReference type="InterPro" id="IPR036259">
    <property type="entry name" value="MFS_trans_sf"/>
</dbReference>
<dbReference type="GO" id="GO:0005886">
    <property type="term" value="C:plasma membrane"/>
    <property type="evidence" value="ECO:0007669"/>
    <property type="project" value="TreeGrafter"/>
</dbReference>
<feature type="transmembrane region" description="Helical" evidence="7">
    <location>
        <begin position="220"/>
        <end position="242"/>
    </location>
</feature>
<dbReference type="PANTHER" id="PTHR23501">
    <property type="entry name" value="MAJOR FACILITATOR SUPERFAMILY"/>
    <property type="match status" value="1"/>
</dbReference>
<evidence type="ECO:0000259" key="8">
    <source>
        <dbReference type="PROSITE" id="PS50850"/>
    </source>
</evidence>
<dbReference type="SUPFAM" id="SSF103473">
    <property type="entry name" value="MFS general substrate transporter"/>
    <property type="match status" value="1"/>
</dbReference>
<dbReference type="AlphaFoldDB" id="A0A7C8MIH0"/>
<evidence type="ECO:0000313" key="9">
    <source>
        <dbReference type="EMBL" id="KAF2867925.1"/>
    </source>
</evidence>
<evidence type="ECO:0000256" key="6">
    <source>
        <dbReference type="ARBA" id="ARBA00023136"/>
    </source>
</evidence>
<reference evidence="9 10" key="1">
    <citation type="submission" date="2020-01" db="EMBL/GenBank/DDBJ databases">
        <authorList>
            <consortium name="DOE Joint Genome Institute"/>
            <person name="Haridas S."/>
            <person name="Albert R."/>
            <person name="Binder M."/>
            <person name="Bloem J."/>
            <person name="Labutti K."/>
            <person name="Salamov A."/>
            <person name="Andreopoulos B."/>
            <person name="Baker S.E."/>
            <person name="Barry K."/>
            <person name="Bills G."/>
            <person name="Bluhm B.H."/>
            <person name="Cannon C."/>
            <person name="Castanera R."/>
            <person name="Culley D.E."/>
            <person name="Daum C."/>
            <person name="Ezra D."/>
            <person name="Gonzalez J.B."/>
            <person name="Henrissat B."/>
            <person name="Kuo A."/>
            <person name="Liang C."/>
            <person name="Lipzen A."/>
            <person name="Lutzoni F."/>
            <person name="Magnuson J."/>
            <person name="Mondo S."/>
            <person name="Nolan M."/>
            <person name="Ohm R."/>
            <person name="Pangilinan J."/>
            <person name="Park H.-J.H."/>
            <person name="Ramirez L."/>
            <person name="Alfaro M."/>
            <person name="Sun H."/>
            <person name="Tritt A."/>
            <person name="Yoshinaga Y."/>
            <person name="Zwiers L.-H.L."/>
            <person name="Turgeon B.G."/>
            <person name="Goodwin S.B."/>
            <person name="Spatafora J.W."/>
            <person name="Crous P.W."/>
            <person name="Grigoriev I.V."/>
        </authorList>
    </citation>
    <scope>NUCLEOTIDE SEQUENCE [LARGE SCALE GENOMIC DNA]</scope>
    <source>
        <strain evidence="9 10">CBS 611.86</strain>
    </source>
</reference>
<feature type="transmembrane region" description="Helical" evidence="7">
    <location>
        <begin position="344"/>
        <end position="365"/>
    </location>
</feature>
<dbReference type="Proteomes" id="UP000481861">
    <property type="component" value="Unassembled WGS sequence"/>
</dbReference>
<feature type="transmembrane region" description="Helical" evidence="7">
    <location>
        <begin position="64"/>
        <end position="81"/>
    </location>
</feature>
<feature type="transmembrane region" description="Helical" evidence="7">
    <location>
        <begin position="306"/>
        <end position="324"/>
    </location>
</feature>
<accession>A0A7C8MIH0</accession>